<gene>
    <name evidence="2" type="ORF">HXX08_12690</name>
    <name evidence="3" type="ORF">OZ401_001884</name>
</gene>
<dbReference type="GO" id="GO:0046872">
    <property type="term" value="F:metal ion binding"/>
    <property type="evidence" value="ECO:0007669"/>
    <property type="project" value="UniProtKB-KW"/>
</dbReference>
<keyword evidence="1" id="KW-0479">Metal-binding</keyword>
<organism evidence="2 4">
    <name type="scientific">Candidatus Chlorohelix allophototropha</name>
    <dbReference type="NCBI Taxonomy" id="3003348"/>
    <lineage>
        <taxon>Bacteria</taxon>
        <taxon>Bacillati</taxon>
        <taxon>Chloroflexota</taxon>
        <taxon>Chloroflexia</taxon>
        <taxon>Candidatus Chloroheliales</taxon>
        <taxon>Candidatus Chloroheliaceae</taxon>
        <taxon>Candidatus Chlorohelix</taxon>
    </lineage>
</organism>
<dbReference type="SUPFAM" id="SSF144052">
    <property type="entry name" value="Thermophilic metalloprotease-like"/>
    <property type="match status" value="1"/>
</dbReference>
<dbReference type="EC" id="3.4.11.-" evidence="3"/>
<accession>A0A8T7M3R9</accession>
<evidence type="ECO:0000313" key="3">
    <source>
        <dbReference type="EMBL" id="WJW66100.1"/>
    </source>
</evidence>
<dbReference type="InterPro" id="IPR052170">
    <property type="entry name" value="M29_Exopeptidase"/>
</dbReference>
<dbReference type="RefSeq" id="WP_341467979.1">
    <property type="nucleotide sequence ID" value="NZ_CP128399.1"/>
</dbReference>
<name>A0A8T7M3R9_9CHLR</name>
<dbReference type="Pfam" id="PF02073">
    <property type="entry name" value="Peptidase_M29"/>
    <property type="match status" value="1"/>
</dbReference>
<evidence type="ECO:0000313" key="4">
    <source>
        <dbReference type="Proteomes" id="UP000521676"/>
    </source>
</evidence>
<reference evidence="2 4" key="1">
    <citation type="submission" date="2020-06" db="EMBL/GenBank/DDBJ databases">
        <title>Anoxygenic phototrophic Chloroflexota member uses a Type I reaction center.</title>
        <authorList>
            <person name="Tsuji J.M."/>
            <person name="Shaw N.A."/>
            <person name="Nagashima S."/>
            <person name="Venkiteswaran J."/>
            <person name="Schiff S.L."/>
            <person name="Hanada S."/>
            <person name="Tank M."/>
            <person name="Neufeld J.D."/>
        </authorList>
    </citation>
    <scope>NUCLEOTIDE SEQUENCE [LARGE SCALE GENOMIC DNA]</scope>
    <source>
        <strain evidence="2">L227-S17</strain>
    </source>
</reference>
<dbReference type="EMBL" id="CP128399">
    <property type="protein sequence ID" value="WJW66100.1"/>
    <property type="molecule type" value="Genomic_DNA"/>
</dbReference>
<dbReference type="Proteomes" id="UP001431572">
    <property type="component" value="Chromosome 1"/>
</dbReference>
<evidence type="ECO:0000313" key="5">
    <source>
        <dbReference type="Proteomes" id="UP001431572"/>
    </source>
</evidence>
<keyword evidence="3" id="KW-0378">Hydrolase</keyword>
<reference evidence="3" key="2">
    <citation type="journal article" date="2024" name="Nature">
        <title>Anoxygenic phototroph of the Chloroflexota uses a type I reaction centre.</title>
        <authorList>
            <person name="Tsuji J.M."/>
            <person name="Shaw N.A."/>
            <person name="Nagashima S."/>
            <person name="Venkiteswaran J.J."/>
            <person name="Schiff S.L."/>
            <person name="Watanabe T."/>
            <person name="Fukui M."/>
            <person name="Hanada S."/>
            <person name="Tank M."/>
            <person name="Neufeld J.D."/>
        </authorList>
    </citation>
    <scope>NUCLEOTIDE SEQUENCE</scope>
    <source>
        <strain evidence="3">L227-S17</strain>
    </source>
</reference>
<keyword evidence="2" id="KW-0645">Protease</keyword>
<protein>
    <submittedName>
        <fullName evidence="2">Aminopeptidase</fullName>
        <ecNumber evidence="3">3.4.11.-</ecNumber>
    </submittedName>
</protein>
<dbReference type="Proteomes" id="UP000521676">
    <property type="component" value="Unassembled WGS sequence"/>
</dbReference>
<dbReference type="GO" id="GO:0004177">
    <property type="term" value="F:aminopeptidase activity"/>
    <property type="evidence" value="ECO:0007669"/>
    <property type="project" value="UniProtKB-KW"/>
</dbReference>
<dbReference type="PANTHER" id="PTHR34448:SF1">
    <property type="entry name" value="BLL6088 PROTEIN"/>
    <property type="match status" value="1"/>
</dbReference>
<dbReference type="AlphaFoldDB" id="A0A8T7M3R9"/>
<dbReference type="InterPro" id="IPR000787">
    <property type="entry name" value="Peptidase_M29"/>
</dbReference>
<evidence type="ECO:0000256" key="1">
    <source>
        <dbReference type="ARBA" id="ARBA00022723"/>
    </source>
</evidence>
<dbReference type="GO" id="GO:0006508">
    <property type="term" value="P:proteolysis"/>
    <property type="evidence" value="ECO:0007669"/>
    <property type="project" value="InterPro"/>
</dbReference>
<sequence length="353" mass="39374">MTEINRYPTRHLSDSLKELPFNPDYREGALNAINTCLKVQPGEVMTVVTDEETIEIGASLFEASVKAGAIVTPYVIEDYSTRPMVNMPKPILEAIAKSQVALYAVQSQQGELPARKQFVNIIEQKQIRYAHMVMISPEIMLQGMRADYTVVDSIGSKIHSMVSACHTINCKTAAGTDIEATFDPDIKWIKTCGMITPQIWSNLPAGEVFTAPQNVNGIYVVDGTIGDYFSQKYGNLEEFPITLEIENNRLRSAHCDNKYLQTEFWRYVHLSENSDRIGEWAIGANIGVKKMIYNLLQDEKLPGMHIALGDPYGSQTGADWSAPTHVDAIAKNCNIWVDGNEIMRGGKFTFLAQ</sequence>
<keyword evidence="5" id="KW-1185">Reference proteome</keyword>
<dbReference type="PANTHER" id="PTHR34448">
    <property type="entry name" value="AMINOPEPTIDASE"/>
    <property type="match status" value="1"/>
</dbReference>
<keyword evidence="2" id="KW-0031">Aminopeptidase</keyword>
<dbReference type="EMBL" id="JACATZ010000001">
    <property type="protein sequence ID" value="NWJ46729.1"/>
    <property type="molecule type" value="Genomic_DNA"/>
</dbReference>
<evidence type="ECO:0000313" key="2">
    <source>
        <dbReference type="EMBL" id="NWJ46729.1"/>
    </source>
</evidence>
<proteinExistence type="predicted"/>